<dbReference type="Gene3D" id="2.40.370.10">
    <property type="entry name" value="AttH-like domain"/>
    <property type="match status" value="1"/>
</dbReference>
<evidence type="ECO:0000256" key="14">
    <source>
        <dbReference type="ARBA" id="ARBA00069547"/>
    </source>
</evidence>
<evidence type="ECO:0000256" key="11">
    <source>
        <dbReference type="ARBA" id="ARBA00023242"/>
    </source>
</evidence>
<comment type="caution">
    <text evidence="19">The sequence shown here is derived from an EMBL/GenBank/DDBJ whole genome shotgun (WGS) entry which is preliminary data.</text>
</comment>
<evidence type="ECO:0000256" key="7">
    <source>
        <dbReference type="ARBA" id="ARBA00022824"/>
    </source>
</evidence>
<organism evidence="19 20">
    <name type="scientific">Penicillium freii</name>
    <dbReference type="NCBI Taxonomy" id="48697"/>
    <lineage>
        <taxon>Eukaryota</taxon>
        <taxon>Fungi</taxon>
        <taxon>Dikarya</taxon>
        <taxon>Ascomycota</taxon>
        <taxon>Pezizomycotina</taxon>
        <taxon>Eurotiomycetes</taxon>
        <taxon>Eurotiomycetidae</taxon>
        <taxon>Eurotiales</taxon>
        <taxon>Aspergillaceae</taxon>
        <taxon>Penicillium</taxon>
    </lineage>
</organism>
<keyword evidence="11" id="KW-0539">Nucleus</keyword>
<evidence type="ECO:0000259" key="17">
    <source>
        <dbReference type="Pfam" id="PF08622"/>
    </source>
</evidence>
<comment type="similarity">
    <text evidence="4">Belongs to the SVF1 family.</text>
</comment>
<dbReference type="GO" id="GO:0005789">
    <property type="term" value="C:endoplasmic reticulum membrane"/>
    <property type="evidence" value="ECO:0007669"/>
    <property type="project" value="UniProtKB-SubCell"/>
</dbReference>
<dbReference type="AlphaFoldDB" id="A0A117NSK0"/>
<evidence type="ECO:0000256" key="6">
    <source>
        <dbReference type="ARBA" id="ARBA00022490"/>
    </source>
</evidence>
<evidence type="ECO:0000313" key="20">
    <source>
        <dbReference type="Proteomes" id="UP000055045"/>
    </source>
</evidence>
<feature type="domain" description="Svf1-like C-terminal" evidence="18">
    <location>
        <begin position="239"/>
        <end position="399"/>
    </location>
</feature>
<proteinExistence type="inferred from homology"/>
<evidence type="ECO:0000256" key="13">
    <source>
        <dbReference type="ARBA" id="ARBA00058755"/>
    </source>
</evidence>
<evidence type="ECO:0000259" key="18">
    <source>
        <dbReference type="Pfam" id="PF17187"/>
    </source>
</evidence>
<dbReference type="SUPFAM" id="SSF159245">
    <property type="entry name" value="AttH-like"/>
    <property type="match status" value="1"/>
</dbReference>
<keyword evidence="5" id="KW-0813">Transport</keyword>
<evidence type="ECO:0000313" key="19">
    <source>
        <dbReference type="EMBL" id="KUM66683.1"/>
    </source>
</evidence>
<evidence type="ECO:0000256" key="1">
    <source>
        <dbReference type="ARBA" id="ARBA00004123"/>
    </source>
</evidence>
<evidence type="ECO:0000256" key="16">
    <source>
        <dbReference type="ARBA" id="ARBA00081132"/>
    </source>
</evidence>
<dbReference type="Pfam" id="PF17187">
    <property type="entry name" value="Svf1_C"/>
    <property type="match status" value="1"/>
</dbReference>
<evidence type="ECO:0000256" key="15">
    <source>
        <dbReference type="ARBA" id="ARBA00073016"/>
    </source>
</evidence>
<evidence type="ECO:0000256" key="5">
    <source>
        <dbReference type="ARBA" id="ARBA00022448"/>
    </source>
</evidence>
<evidence type="ECO:0000256" key="12">
    <source>
        <dbReference type="ARBA" id="ARBA00046302"/>
    </source>
</evidence>
<dbReference type="InterPro" id="IPR023374">
    <property type="entry name" value="AttH-like_dom_sf"/>
</dbReference>
<evidence type="ECO:0000256" key="2">
    <source>
        <dbReference type="ARBA" id="ARBA00004406"/>
    </source>
</evidence>
<keyword evidence="6" id="KW-0963">Cytoplasm</keyword>
<keyword evidence="8" id="KW-0333">Golgi apparatus</keyword>
<evidence type="ECO:0000256" key="3">
    <source>
        <dbReference type="ARBA" id="ARBA00004496"/>
    </source>
</evidence>
<keyword evidence="10" id="KW-0472">Membrane</keyword>
<evidence type="ECO:0000256" key="10">
    <source>
        <dbReference type="ARBA" id="ARBA00023136"/>
    </source>
</evidence>
<comment type="subcellular location">
    <subcellularLocation>
        <location evidence="3">Cytoplasm</location>
    </subcellularLocation>
    <subcellularLocation>
        <location evidence="2">Endoplasmic reticulum membrane</location>
        <topology evidence="2">Peripheral membrane protein</topology>
    </subcellularLocation>
    <subcellularLocation>
        <location evidence="12">Golgi apparatus</location>
        <location evidence="12">cis-Golgi network membrane</location>
        <topology evidence="12">Peripheral membrane protein</topology>
    </subcellularLocation>
    <subcellularLocation>
        <location evidence="1">Nucleus</location>
    </subcellularLocation>
</comment>
<dbReference type="InterPro" id="IPR051385">
    <property type="entry name" value="Ceramide-binding_SVF1"/>
</dbReference>
<dbReference type="Proteomes" id="UP000055045">
    <property type="component" value="Unassembled WGS sequence"/>
</dbReference>
<dbReference type="Pfam" id="PF08622">
    <property type="entry name" value="Svf1"/>
    <property type="match status" value="1"/>
</dbReference>
<protein>
    <recommendedName>
        <fullName evidence="15">Ceramide-binding protein SVF1</fullName>
    </recommendedName>
    <alternativeName>
        <fullName evidence="14">Ceramide-binding protein svf1</fullName>
    </alternativeName>
    <alternativeName>
        <fullName evidence="16">Survival factor 1</fullName>
    </alternativeName>
</protein>
<dbReference type="PANTHER" id="PTHR47107:SF1">
    <property type="entry name" value="CERAMIDE-BINDING PROTEIN SVF1-RELATED"/>
    <property type="match status" value="1"/>
</dbReference>
<evidence type="ECO:0000256" key="4">
    <source>
        <dbReference type="ARBA" id="ARBA00009069"/>
    </source>
</evidence>
<evidence type="ECO:0000256" key="9">
    <source>
        <dbReference type="ARBA" id="ARBA00023055"/>
    </source>
</evidence>
<sequence length="399" mass="44042">MNWLKSTLSAVVGTEEPIYGPEAIQSVAKQAETTPFSDVNKEILRWRAYSYTNVETQTFYIMADNGTLVFVQVIYSNIVGIHTTAQFNVKVFDVSGKGDNKWFSDPLSNFMFDESMLSFGADNLSLTLNEEGNSYTIKSTVNSGALVDIKFSQTAPGFVVGKDGTSYFGTDPKNPWGSMRHAFWPRCAVEGSITTKDQTYDLGGRGVFIMALQGMKPHHAGKKPCTKIHKKDNQPHINKNIAARWNFINFQTPTYSAVMMEYTTPPSYGSTTVNVGGIVKDGKVIYAGTTNQVTHTETGQDEGSDWPAPKSIKWEWSGKTTDDKELTAEVDGALGSRLDRIDVMAEVPGFIKSIAGSVAGTRPYIFQYSPQEKLSFKLKLGDEEITEEGTMFSESTFIS</sequence>
<keyword evidence="20" id="KW-1185">Reference proteome</keyword>
<name>A0A117NSK0_PENFR</name>
<dbReference type="PANTHER" id="PTHR47107">
    <property type="entry name" value="SVF1-LIKE PROTEIN YDR222W-RELATED"/>
    <property type="match status" value="1"/>
</dbReference>
<dbReference type="InterPro" id="IPR033394">
    <property type="entry name" value="Svf1-like_C"/>
</dbReference>
<feature type="domain" description="Svf1-like N-terminal" evidence="17">
    <location>
        <begin position="54"/>
        <end position="213"/>
    </location>
</feature>
<keyword evidence="9" id="KW-0445">Lipid transport</keyword>
<dbReference type="STRING" id="48697.A0A117NSK0"/>
<dbReference type="EMBL" id="LLXE01000005">
    <property type="protein sequence ID" value="KUM66683.1"/>
    <property type="molecule type" value="Genomic_DNA"/>
</dbReference>
<reference evidence="19 20" key="1">
    <citation type="submission" date="2015-10" db="EMBL/GenBank/DDBJ databases">
        <title>Genome sequencing of Penicillium freii.</title>
        <authorList>
            <person name="Nguyen H.D."/>
            <person name="Visagie C.M."/>
            <person name="Seifert K.A."/>
        </authorList>
    </citation>
    <scope>NUCLEOTIDE SEQUENCE [LARGE SCALE GENOMIC DNA]</scope>
    <source>
        <strain evidence="19 20">DAOM 242723</strain>
    </source>
</reference>
<dbReference type="InterPro" id="IPR013931">
    <property type="entry name" value="Svf1-like_N"/>
</dbReference>
<keyword evidence="7" id="KW-0256">Endoplasmic reticulum</keyword>
<dbReference type="GO" id="GO:0005794">
    <property type="term" value="C:Golgi apparatus"/>
    <property type="evidence" value="ECO:0007669"/>
    <property type="project" value="UniProtKB-SubCell"/>
</dbReference>
<dbReference type="GO" id="GO:0006869">
    <property type="term" value="P:lipid transport"/>
    <property type="evidence" value="ECO:0007669"/>
    <property type="project" value="UniProtKB-KW"/>
</dbReference>
<dbReference type="GO" id="GO:0006979">
    <property type="term" value="P:response to oxidative stress"/>
    <property type="evidence" value="ECO:0007669"/>
    <property type="project" value="InterPro"/>
</dbReference>
<accession>A0A117NSK0</accession>
<evidence type="ECO:0000256" key="8">
    <source>
        <dbReference type="ARBA" id="ARBA00023034"/>
    </source>
</evidence>
<dbReference type="FunFam" id="2.40.370.10:FF:000001">
    <property type="entry name" value="Survival factor 1"/>
    <property type="match status" value="1"/>
</dbReference>
<dbReference type="GO" id="GO:0005634">
    <property type="term" value="C:nucleus"/>
    <property type="evidence" value="ECO:0007669"/>
    <property type="project" value="UniProtKB-SubCell"/>
</dbReference>
<gene>
    <name evidence="19" type="ORF">ACN42_g361</name>
</gene>
<comment type="function">
    <text evidence="13">Ceramide-binding protein that may transfer ceramides from the endoplasmic reticulum membrane to the cis-Golgi network membrane, and is thereby required for the biosynthesis of complex sphingolipids.</text>
</comment>